<comment type="caution">
    <text evidence="6">The sequence shown here is derived from an EMBL/GenBank/DDBJ whole genome shotgun (WGS) entry which is preliminary data.</text>
</comment>
<evidence type="ECO:0000256" key="2">
    <source>
        <dbReference type="ARBA" id="ARBA00022692"/>
    </source>
</evidence>
<dbReference type="InterPro" id="IPR003339">
    <property type="entry name" value="ABC/ECF_trnsptr_transmembrane"/>
</dbReference>
<feature type="transmembrane region" description="Helical" evidence="5">
    <location>
        <begin position="222"/>
        <end position="241"/>
    </location>
</feature>
<gene>
    <name evidence="6" type="ORF">DEX24_05150</name>
</gene>
<dbReference type="GO" id="GO:0005886">
    <property type="term" value="C:plasma membrane"/>
    <property type="evidence" value="ECO:0007669"/>
    <property type="project" value="UniProtKB-ARBA"/>
</dbReference>
<comment type="subcellular location">
    <subcellularLocation>
        <location evidence="1">Membrane</location>
        <topology evidence="1">Multi-pass membrane protein</topology>
    </subcellularLocation>
</comment>
<evidence type="ECO:0000256" key="1">
    <source>
        <dbReference type="ARBA" id="ARBA00004141"/>
    </source>
</evidence>
<dbReference type="CDD" id="cd16914">
    <property type="entry name" value="EcfT"/>
    <property type="match status" value="1"/>
</dbReference>
<keyword evidence="7" id="KW-1185">Reference proteome</keyword>
<accession>A0A2U3ANH3</accession>
<protein>
    <submittedName>
        <fullName evidence="6">Cobalt ABC transporter permease</fullName>
    </submittedName>
</protein>
<feature type="transmembrane region" description="Helical" evidence="5">
    <location>
        <begin position="57"/>
        <end position="72"/>
    </location>
</feature>
<keyword evidence="4 5" id="KW-0472">Membrane</keyword>
<feature type="transmembrane region" description="Helical" evidence="5">
    <location>
        <begin position="122"/>
        <end position="144"/>
    </location>
</feature>
<reference evidence="6 7" key="1">
    <citation type="submission" date="2018-05" db="EMBL/GenBank/DDBJ databases">
        <title>Kurthia sibirica genome sequence.</title>
        <authorList>
            <person name="Maclea K.S."/>
            <person name="Goen A.E."/>
        </authorList>
    </citation>
    <scope>NUCLEOTIDE SEQUENCE [LARGE SCALE GENOMIC DNA]</scope>
    <source>
        <strain evidence="6 7">ATCC 49154</strain>
    </source>
</reference>
<dbReference type="RefSeq" id="WP_109305502.1">
    <property type="nucleotide sequence ID" value="NZ_BJUF01000024.1"/>
</dbReference>
<name>A0A2U3ANH3_9BACL</name>
<feature type="transmembrane region" description="Helical" evidence="5">
    <location>
        <begin position="12"/>
        <end position="45"/>
    </location>
</feature>
<dbReference type="AlphaFoldDB" id="A0A2U3ANH3"/>
<dbReference type="OrthoDB" id="2039442at2"/>
<evidence type="ECO:0000256" key="5">
    <source>
        <dbReference type="SAM" id="Phobius"/>
    </source>
</evidence>
<evidence type="ECO:0000313" key="7">
    <source>
        <dbReference type="Proteomes" id="UP000245938"/>
    </source>
</evidence>
<evidence type="ECO:0000313" key="6">
    <source>
        <dbReference type="EMBL" id="PWI26082.1"/>
    </source>
</evidence>
<dbReference type="EMBL" id="QFVR01000005">
    <property type="protein sequence ID" value="PWI26082.1"/>
    <property type="molecule type" value="Genomic_DNA"/>
</dbReference>
<evidence type="ECO:0000256" key="4">
    <source>
        <dbReference type="ARBA" id="ARBA00023136"/>
    </source>
</evidence>
<dbReference type="Proteomes" id="UP000245938">
    <property type="component" value="Unassembled WGS sequence"/>
</dbReference>
<keyword evidence="2 5" id="KW-0812">Transmembrane</keyword>
<dbReference type="Pfam" id="PF02361">
    <property type="entry name" value="CbiQ"/>
    <property type="match status" value="1"/>
</dbReference>
<proteinExistence type="predicted"/>
<organism evidence="6 7">
    <name type="scientific">Kurthia sibirica</name>
    <dbReference type="NCBI Taxonomy" id="202750"/>
    <lineage>
        <taxon>Bacteria</taxon>
        <taxon>Bacillati</taxon>
        <taxon>Bacillota</taxon>
        <taxon>Bacilli</taxon>
        <taxon>Bacillales</taxon>
        <taxon>Caryophanaceae</taxon>
        <taxon>Kurthia</taxon>
    </lineage>
</organism>
<feature type="transmembrane region" description="Helical" evidence="5">
    <location>
        <begin position="92"/>
        <end position="110"/>
    </location>
</feature>
<keyword evidence="3 5" id="KW-1133">Transmembrane helix</keyword>
<sequence>MKSFYDYHPFVIFLYFFAVIGLTMFYMQPVLLIISFSASIILALFIDQTAFFKTAKWLVPFMFIAALINPLMTHDGELIILYVNHRPITVEAIVFGFAMSIMLLAVIFWFTSFNKLMSSDKFLYLFGKISPAVALLISVTMRLIPRFIHQITVIAHAQKTIGMDATSGSLWQRLRSLMRIISILISWALENAIETADSMKARGYGLKNRTTFHLFKFDRYDGIVTACISVLFLMQVMMSYLNWTHFDYYPTFTAIELNTPTILVVISYTILVCIPIIIEIQEALKWRSLKSTT</sequence>
<feature type="transmembrane region" description="Helical" evidence="5">
    <location>
        <begin position="261"/>
        <end position="280"/>
    </location>
</feature>
<evidence type="ECO:0000256" key="3">
    <source>
        <dbReference type="ARBA" id="ARBA00022989"/>
    </source>
</evidence>